<evidence type="ECO:0000313" key="3">
    <source>
        <dbReference type="Proteomes" id="UP001233999"/>
    </source>
</evidence>
<dbReference type="Proteomes" id="UP001233999">
    <property type="component" value="Unassembled WGS sequence"/>
</dbReference>
<feature type="non-terminal residue" evidence="2">
    <location>
        <position position="1"/>
    </location>
</feature>
<feature type="compositionally biased region" description="Basic and acidic residues" evidence="1">
    <location>
        <begin position="125"/>
        <end position="147"/>
    </location>
</feature>
<gene>
    <name evidence="2" type="ORF">L9F63_000534</name>
</gene>
<reference evidence="2" key="1">
    <citation type="journal article" date="2023" name="IScience">
        <title>Live-bearing cockroach genome reveals convergent evolutionary mechanisms linked to viviparity in insects and beyond.</title>
        <authorList>
            <person name="Fouks B."/>
            <person name="Harrison M.C."/>
            <person name="Mikhailova A.A."/>
            <person name="Marchal E."/>
            <person name="English S."/>
            <person name="Carruthers M."/>
            <person name="Jennings E.C."/>
            <person name="Chiamaka E.L."/>
            <person name="Frigard R.A."/>
            <person name="Pippel M."/>
            <person name="Attardo G.M."/>
            <person name="Benoit J.B."/>
            <person name="Bornberg-Bauer E."/>
            <person name="Tobe S.S."/>
        </authorList>
    </citation>
    <scope>NUCLEOTIDE SEQUENCE</scope>
    <source>
        <strain evidence="2">Stay&amp;Tobe</strain>
    </source>
</reference>
<proteinExistence type="predicted"/>
<comment type="caution">
    <text evidence="2">The sequence shown here is derived from an EMBL/GenBank/DDBJ whole genome shotgun (WGS) entry which is preliminary data.</text>
</comment>
<evidence type="ECO:0000256" key="1">
    <source>
        <dbReference type="SAM" id="MobiDB-lite"/>
    </source>
</evidence>
<feature type="region of interest" description="Disordered" evidence="1">
    <location>
        <begin position="76"/>
        <end position="156"/>
    </location>
</feature>
<name>A0AAD8ALI5_DIPPU</name>
<dbReference type="EMBL" id="JASPKZ010000023">
    <property type="protein sequence ID" value="KAJ9601312.1"/>
    <property type="molecule type" value="Genomic_DNA"/>
</dbReference>
<accession>A0AAD8ALI5</accession>
<protein>
    <submittedName>
        <fullName evidence="2">Uncharacterized protein</fullName>
    </submittedName>
</protein>
<feature type="non-terminal residue" evidence="2">
    <location>
        <position position="168"/>
    </location>
</feature>
<organism evidence="2 3">
    <name type="scientific">Diploptera punctata</name>
    <name type="common">Pacific beetle cockroach</name>
    <dbReference type="NCBI Taxonomy" id="6984"/>
    <lineage>
        <taxon>Eukaryota</taxon>
        <taxon>Metazoa</taxon>
        <taxon>Ecdysozoa</taxon>
        <taxon>Arthropoda</taxon>
        <taxon>Hexapoda</taxon>
        <taxon>Insecta</taxon>
        <taxon>Pterygota</taxon>
        <taxon>Neoptera</taxon>
        <taxon>Polyneoptera</taxon>
        <taxon>Dictyoptera</taxon>
        <taxon>Blattodea</taxon>
        <taxon>Blaberoidea</taxon>
        <taxon>Blaberidae</taxon>
        <taxon>Diplopterinae</taxon>
        <taxon>Diploptera</taxon>
    </lineage>
</organism>
<evidence type="ECO:0000313" key="2">
    <source>
        <dbReference type="EMBL" id="KAJ9601312.1"/>
    </source>
</evidence>
<sequence>TRNFVRSHRMLRFDPSKQEHTVFEKEKTLKKKISYEKVVENVTSVPVSKEKFYKVTDSLKTCLQKKDEENTFSLRQLFGRSDRDGEEEKNDTYSENKLKKHKQTGWVSNPFKYDSSDDDEEEEEAINKEDKMEVSQDEKLQDSKPTHFGENLFFMTNDPRLQEKHEFL</sequence>
<reference evidence="2" key="2">
    <citation type="submission" date="2023-05" db="EMBL/GenBank/DDBJ databases">
        <authorList>
            <person name="Fouks B."/>
        </authorList>
    </citation>
    <scope>NUCLEOTIDE SEQUENCE</scope>
    <source>
        <strain evidence="2">Stay&amp;Tobe</strain>
        <tissue evidence="2">Testes</tissue>
    </source>
</reference>
<keyword evidence="3" id="KW-1185">Reference proteome</keyword>
<dbReference type="AlphaFoldDB" id="A0AAD8ALI5"/>